<evidence type="ECO:0000313" key="6">
    <source>
        <dbReference type="Proteomes" id="UP000464751"/>
    </source>
</evidence>
<gene>
    <name evidence="5" type="ORF">G3A50_16115</name>
</gene>
<evidence type="ECO:0000256" key="2">
    <source>
        <dbReference type="ARBA" id="ARBA00022723"/>
    </source>
</evidence>
<dbReference type="Proteomes" id="UP000464751">
    <property type="component" value="Chromosome"/>
</dbReference>
<dbReference type="KEGG" id="apra:G3A50_16115"/>
<dbReference type="AlphaFoldDB" id="A0A6P1YSM3"/>
<name>A0A6P1YSM3_9HYPH</name>
<keyword evidence="1" id="KW-0645">Protease</keyword>
<dbReference type="Gene3D" id="3.30.70.360">
    <property type="match status" value="1"/>
</dbReference>
<dbReference type="Gene3D" id="3.40.630.10">
    <property type="entry name" value="Zn peptidases"/>
    <property type="match status" value="1"/>
</dbReference>
<dbReference type="InterPro" id="IPR011650">
    <property type="entry name" value="Peptidase_M20_dimer"/>
</dbReference>
<protein>
    <submittedName>
        <fullName evidence="5">M20/M25/M40 family metallo-hydrolase</fullName>
    </submittedName>
</protein>
<dbReference type="PANTHER" id="PTHR43270:SF12">
    <property type="entry name" value="SUCCINYL-DIAMINOPIMELATE DESUCCINYLASE"/>
    <property type="match status" value="1"/>
</dbReference>
<sequence>MSDLDRVLAAVDADLDASLERLFAFLRIPSISTDSAYASECRRAGQWLVDDLAGLGFTAKLNDTPGHPIVTGRSETGASRRVMFYGHYDVQPVDPLDLWQSAPFEPCIVENEEGVKRIVARGSADDKGQVMTFVEACRAFVKVTGKLPIDVTVMVEGEEESGSANIGPFIDAHKDELKADLALVCDTGMWDPQTPAIILSLRGLMHDEIVVRCADRDLHSGYYGGAAANPLHVLAKILAEVHGTDGAITIPGFYDGVIEPPDYMKASWADLDLTPENFLGPVGLAQPIGEQDRSLVEMISSRPTFEVNGMWGGYIGEGSKTVIPAIATAKISCRLVANQDPVHVRDAVRAFVRSRIPADCSVEFLGGEGSPAVAVAHDNPDLGKAAEALAAEWGRPPVTIGEGGSIPVVGAFKKALGQDTLLVGFSLDDDRIHSPNEKYDLTSFHKGIRSWVRILAALAG</sequence>
<dbReference type="Pfam" id="PF07687">
    <property type="entry name" value="M20_dimer"/>
    <property type="match status" value="1"/>
</dbReference>
<evidence type="ECO:0000313" key="5">
    <source>
        <dbReference type="EMBL" id="QIB35063.1"/>
    </source>
</evidence>
<accession>A0A6P1YSM3</accession>
<dbReference type="InterPro" id="IPR051458">
    <property type="entry name" value="Cyt/Met_Dipeptidase"/>
</dbReference>
<evidence type="ECO:0000256" key="3">
    <source>
        <dbReference type="ARBA" id="ARBA00022801"/>
    </source>
</evidence>
<dbReference type="GO" id="GO:0008233">
    <property type="term" value="F:peptidase activity"/>
    <property type="evidence" value="ECO:0007669"/>
    <property type="project" value="UniProtKB-KW"/>
</dbReference>
<evidence type="ECO:0000259" key="4">
    <source>
        <dbReference type="Pfam" id="PF07687"/>
    </source>
</evidence>
<evidence type="ECO:0000256" key="1">
    <source>
        <dbReference type="ARBA" id="ARBA00022670"/>
    </source>
</evidence>
<dbReference type="GO" id="GO:0006508">
    <property type="term" value="P:proteolysis"/>
    <property type="evidence" value="ECO:0007669"/>
    <property type="project" value="UniProtKB-KW"/>
</dbReference>
<keyword evidence="2" id="KW-0479">Metal-binding</keyword>
<proteinExistence type="predicted"/>
<dbReference type="RefSeq" id="WP_163076208.1">
    <property type="nucleotide sequence ID" value="NZ_CP048630.1"/>
</dbReference>
<keyword evidence="3 5" id="KW-0378">Hydrolase</keyword>
<organism evidence="5 6">
    <name type="scientific">Ancylobacter pratisalsi</name>
    <dbReference type="NCBI Taxonomy" id="1745854"/>
    <lineage>
        <taxon>Bacteria</taxon>
        <taxon>Pseudomonadati</taxon>
        <taxon>Pseudomonadota</taxon>
        <taxon>Alphaproteobacteria</taxon>
        <taxon>Hyphomicrobiales</taxon>
        <taxon>Xanthobacteraceae</taxon>
        <taxon>Ancylobacter</taxon>
    </lineage>
</organism>
<reference evidence="5 6" key="1">
    <citation type="submission" date="2020-02" db="EMBL/GenBank/DDBJ databases">
        <authorList>
            <person name="Li G."/>
        </authorList>
    </citation>
    <scope>NUCLEOTIDE SEQUENCE [LARGE SCALE GENOMIC DNA]</scope>
    <source>
        <strain evidence="5 6">DSM 102029</strain>
    </source>
</reference>
<feature type="domain" description="Peptidase M20 dimerisation" evidence="4">
    <location>
        <begin position="203"/>
        <end position="358"/>
    </location>
</feature>
<dbReference type="PANTHER" id="PTHR43270">
    <property type="entry name" value="BETA-ALA-HIS DIPEPTIDASE"/>
    <property type="match status" value="1"/>
</dbReference>
<dbReference type="NCBIfam" id="NF006579">
    <property type="entry name" value="PRK09104.1"/>
    <property type="match status" value="1"/>
</dbReference>
<dbReference type="GO" id="GO:0046872">
    <property type="term" value="F:metal ion binding"/>
    <property type="evidence" value="ECO:0007669"/>
    <property type="project" value="UniProtKB-KW"/>
</dbReference>
<dbReference type="InterPro" id="IPR002933">
    <property type="entry name" value="Peptidase_M20"/>
</dbReference>
<dbReference type="Pfam" id="PF01546">
    <property type="entry name" value="Peptidase_M20"/>
    <property type="match status" value="1"/>
</dbReference>
<dbReference type="EMBL" id="CP048630">
    <property type="protein sequence ID" value="QIB35063.1"/>
    <property type="molecule type" value="Genomic_DNA"/>
</dbReference>
<keyword evidence="6" id="KW-1185">Reference proteome</keyword>
<dbReference type="SUPFAM" id="SSF53187">
    <property type="entry name" value="Zn-dependent exopeptidases"/>
    <property type="match status" value="1"/>
</dbReference>